<dbReference type="OrthoDB" id="494931at2"/>
<evidence type="ECO:0000256" key="1">
    <source>
        <dbReference type="SAM" id="MobiDB-lite"/>
    </source>
</evidence>
<organism evidence="2 3">
    <name type="scientific">Planktothrix paucivesiculata PCC 9631</name>
    <dbReference type="NCBI Taxonomy" id="671071"/>
    <lineage>
        <taxon>Bacteria</taxon>
        <taxon>Bacillati</taxon>
        <taxon>Cyanobacteriota</taxon>
        <taxon>Cyanophyceae</taxon>
        <taxon>Oscillatoriophycideae</taxon>
        <taxon>Oscillatoriales</taxon>
        <taxon>Microcoleaceae</taxon>
        <taxon>Planktothrix</taxon>
    </lineage>
</organism>
<evidence type="ECO:0000313" key="2">
    <source>
        <dbReference type="EMBL" id="VXD17954.1"/>
    </source>
</evidence>
<dbReference type="Proteomes" id="UP000182190">
    <property type="component" value="Unassembled WGS sequence"/>
</dbReference>
<keyword evidence="3" id="KW-1185">Reference proteome</keyword>
<comment type="caution">
    <text evidence="2">The sequence shown here is derived from an EMBL/GenBank/DDBJ whole genome shotgun (WGS) entry which is preliminary data.</text>
</comment>
<gene>
    <name evidence="2" type="ORF">PL9631_370100</name>
</gene>
<dbReference type="RefSeq" id="WP_083617601.1">
    <property type="nucleotide sequence ID" value="NZ_LR735001.1"/>
</dbReference>
<dbReference type="AlphaFoldDB" id="A0A7Z9BU50"/>
<evidence type="ECO:0000313" key="3">
    <source>
        <dbReference type="Proteomes" id="UP000182190"/>
    </source>
</evidence>
<reference evidence="2" key="1">
    <citation type="submission" date="2019-10" db="EMBL/GenBank/DDBJ databases">
        <authorList>
            <consortium name="Genoscope - CEA"/>
            <person name="William W."/>
        </authorList>
    </citation>
    <scope>NUCLEOTIDE SEQUENCE [LARGE SCALE GENOMIC DNA]</scope>
    <source>
        <strain evidence="2">BBR_PRJEB10994</strain>
    </source>
</reference>
<protein>
    <submittedName>
        <fullName evidence="2">Uncharacterized protein</fullName>
    </submittedName>
</protein>
<accession>A0A7Z9BU50</accession>
<dbReference type="EMBL" id="CZCS02000176">
    <property type="protein sequence ID" value="VXD17954.1"/>
    <property type="molecule type" value="Genomic_DNA"/>
</dbReference>
<name>A0A7Z9BU50_9CYAN</name>
<feature type="region of interest" description="Disordered" evidence="1">
    <location>
        <begin position="164"/>
        <end position="187"/>
    </location>
</feature>
<proteinExistence type="predicted"/>
<sequence length="187" mass="21906">MIFLFAVEFPFSEEEPRKYLAAAPIEDPWSLSSSVKPSDLLKYYGFELADQTPEQIIERWEKHYDPDWFLPAILESLYQGRYKAISVEHILISWQRRGKKVSHFTSDFERLICHRFPKNLLLESQNKNISSITEPILKSSESQELDPDEIKKLSLKHPNFHQKLKGFMGDTEKEKAKPQSRSINPKP</sequence>